<proteinExistence type="predicted"/>
<name>A0A1D1XRW2_9ARAE</name>
<feature type="non-terminal residue" evidence="2">
    <location>
        <position position="243"/>
    </location>
</feature>
<dbReference type="InterPro" id="IPR051374">
    <property type="entry name" value="Ataxin-10/CTR86_families"/>
</dbReference>
<dbReference type="GO" id="GO:0005829">
    <property type="term" value="C:cytosol"/>
    <property type="evidence" value="ECO:0007669"/>
    <property type="project" value="TreeGrafter"/>
</dbReference>
<sequence>PLSKPTKGKPTGEGGDGTGVAATCEVPPDGVKETRRTPIEANALAPRRHMASPSPAAAGELAMETLLEASRTPEGRSRLASSGTLVPSLLRRLRPGLSLPALRLLRNLCAGEPAAQDAFLEAGGPAAAASVVLGGAEPGVARAGLQLLGNVAAAGERHRSAIWCRFFPDGLLELARVRDAGACDALCMVLRTCCSPSEEGSRARMEDLCDVRRGLPIMKEVLATACSEGYQEDWLKLLLSRVC</sequence>
<gene>
    <name evidence="2" type="primary">atxn10_1</name>
    <name evidence="2" type="ORF">g.125453</name>
</gene>
<feature type="region of interest" description="Disordered" evidence="1">
    <location>
        <begin position="1"/>
        <end position="33"/>
    </location>
</feature>
<evidence type="ECO:0000313" key="2">
    <source>
        <dbReference type="EMBL" id="JAT45129.1"/>
    </source>
</evidence>
<feature type="non-terminal residue" evidence="2">
    <location>
        <position position="1"/>
    </location>
</feature>
<dbReference type="InterPro" id="IPR011989">
    <property type="entry name" value="ARM-like"/>
</dbReference>
<accession>A0A1D1XRW2</accession>
<dbReference type="Gene3D" id="1.25.10.10">
    <property type="entry name" value="Leucine-rich Repeat Variant"/>
    <property type="match status" value="1"/>
</dbReference>
<dbReference type="SUPFAM" id="SSF48371">
    <property type="entry name" value="ARM repeat"/>
    <property type="match status" value="1"/>
</dbReference>
<dbReference type="PANTHER" id="PTHR13255:SF0">
    <property type="entry name" value="ATAXIN-10"/>
    <property type="match status" value="1"/>
</dbReference>
<dbReference type="AlphaFoldDB" id="A0A1D1XRW2"/>
<dbReference type="EMBL" id="GDJX01022807">
    <property type="protein sequence ID" value="JAT45129.1"/>
    <property type="molecule type" value="Transcribed_RNA"/>
</dbReference>
<dbReference type="InterPro" id="IPR016024">
    <property type="entry name" value="ARM-type_fold"/>
</dbReference>
<protein>
    <submittedName>
        <fullName evidence="2">Ataxin-10</fullName>
    </submittedName>
</protein>
<reference evidence="2" key="1">
    <citation type="submission" date="2015-07" db="EMBL/GenBank/DDBJ databases">
        <title>Transcriptome Assembly of Anthurium amnicola.</title>
        <authorList>
            <person name="Suzuki J."/>
        </authorList>
    </citation>
    <scope>NUCLEOTIDE SEQUENCE</scope>
</reference>
<dbReference type="PANTHER" id="PTHR13255">
    <property type="entry name" value="ATAXIN-10"/>
    <property type="match status" value="1"/>
</dbReference>
<evidence type="ECO:0000256" key="1">
    <source>
        <dbReference type="SAM" id="MobiDB-lite"/>
    </source>
</evidence>
<organism evidence="2">
    <name type="scientific">Anthurium amnicola</name>
    <dbReference type="NCBI Taxonomy" id="1678845"/>
    <lineage>
        <taxon>Eukaryota</taxon>
        <taxon>Viridiplantae</taxon>
        <taxon>Streptophyta</taxon>
        <taxon>Embryophyta</taxon>
        <taxon>Tracheophyta</taxon>
        <taxon>Spermatophyta</taxon>
        <taxon>Magnoliopsida</taxon>
        <taxon>Liliopsida</taxon>
        <taxon>Araceae</taxon>
        <taxon>Pothoideae</taxon>
        <taxon>Potheae</taxon>
        <taxon>Anthurium</taxon>
    </lineage>
</organism>